<evidence type="ECO:0000313" key="2">
    <source>
        <dbReference type="Proteomes" id="UP000008212"/>
    </source>
</evidence>
<dbReference type="OrthoDB" id="9936702at2"/>
<dbReference type="Proteomes" id="UP000008212">
    <property type="component" value="Chromosome"/>
</dbReference>
<name>Q73LV5_TREDE</name>
<dbReference type="EMBL" id="AE017226">
    <property type="protein sequence ID" value="AAS12272.1"/>
    <property type="molecule type" value="Genomic_DNA"/>
</dbReference>
<reference evidence="1 2" key="1">
    <citation type="journal article" date="2004" name="Proc. Natl. Acad. Sci. U.S.A.">
        <title>Comparison of the genome of the oral pathogen Treponema denticola with other spirochete genomes.</title>
        <authorList>
            <person name="Seshadri R."/>
            <person name="Myers G.S."/>
            <person name="Tettelin H."/>
            <person name="Eisen J.A."/>
            <person name="Heidelberg J.F."/>
            <person name="Dodson R.J."/>
            <person name="Davidsen T.M."/>
            <person name="DeBoy R.T."/>
            <person name="Fouts D.E."/>
            <person name="Haft D.H."/>
            <person name="Selengut J."/>
            <person name="Ren Q."/>
            <person name="Brinkac L.M."/>
            <person name="Madupu R."/>
            <person name="Kolonay J."/>
            <person name="Durkin S.A."/>
            <person name="Daugherty S.C."/>
            <person name="Shetty J."/>
            <person name="Shvartsbeyn A."/>
            <person name="Gebregeorgis E."/>
            <person name="Geer K."/>
            <person name="Tsegaye G."/>
            <person name="Malek J."/>
            <person name="Ayodeji B."/>
            <person name="Shatsman S."/>
            <person name="McLeod M.P."/>
            <person name="Smajs D."/>
            <person name="Howell J.K."/>
            <person name="Pal S."/>
            <person name="Amin A."/>
            <person name="Vashisth P."/>
            <person name="McNeill T.Z."/>
            <person name="Xiang Q."/>
            <person name="Sodergren E."/>
            <person name="Baca E."/>
            <person name="Weinstock G.M."/>
            <person name="Norris S.J."/>
            <person name="Fraser C.M."/>
            <person name="Paulsen I.T."/>
        </authorList>
    </citation>
    <scope>NUCLEOTIDE SEQUENCE [LARGE SCALE GENOMIC DNA]</scope>
    <source>
        <strain evidence="2">ATCC 35405 / DSM 14222 / CIP 103919 / JCM 8153 / KCTC 15104</strain>
    </source>
</reference>
<gene>
    <name evidence="1" type="ordered locus">TDE_1757</name>
</gene>
<evidence type="ECO:0000313" key="1">
    <source>
        <dbReference type="EMBL" id="AAS12272.1"/>
    </source>
</evidence>
<organism evidence="1 2">
    <name type="scientific">Treponema denticola (strain ATCC 35405 / DSM 14222 / CIP 103919 / JCM 8153 / KCTC 15104)</name>
    <dbReference type="NCBI Taxonomy" id="243275"/>
    <lineage>
        <taxon>Bacteria</taxon>
        <taxon>Pseudomonadati</taxon>
        <taxon>Spirochaetota</taxon>
        <taxon>Spirochaetia</taxon>
        <taxon>Spirochaetales</taxon>
        <taxon>Treponemataceae</taxon>
        <taxon>Treponema</taxon>
    </lineage>
</organism>
<accession>Q73LV5</accession>
<dbReference type="AlphaFoldDB" id="Q73LV5"/>
<dbReference type="KEGG" id="tde:TDE_1757"/>
<dbReference type="HOGENOM" id="CLU_3085895_0_0_12"/>
<protein>
    <submittedName>
        <fullName evidence="1">Uncharacterized protein</fullName>
    </submittedName>
</protein>
<proteinExistence type="predicted"/>
<dbReference type="PaxDb" id="243275-TDE_1757"/>
<keyword evidence="2" id="KW-1185">Reference proteome</keyword>
<sequence>MNIIVVINPIFKKQVSSEIIYFLTPLIIKNRERKKTTLKKIIKNINLFQLRY</sequence>